<feature type="signal peptide" evidence="1">
    <location>
        <begin position="1"/>
        <end position="25"/>
    </location>
</feature>
<feature type="chain" id="PRO_5046542038" evidence="1">
    <location>
        <begin position="26"/>
        <end position="133"/>
    </location>
</feature>
<dbReference type="EMBL" id="JADCKC010000003">
    <property type="protein sequence ID" value="MBE5038333.1"/>
    <property type="molecule type" value="Genomic_DNA"/>
</dbReference>
<keyword evidence="3" id="KW-1185">Reference proteome</keyword>
<sequence>MKKKMFAAVPVLFLAAALFAMGLSAGQKPFADLQAGDIASARVQLFPPGETVPLRDSERLAELLRKIVVYREDDSYQDYAGQTCLFVIEKTDGTRLEVTAFSPFVIINGVGYRCRPEPCEALSQYANRILQET</sequence>
<protein>
    <submittedName>
        <fullName evidence="2">Uncharacterized protein</fullName>
    </submittedName>
</protein>
<organism evidence="2 3">
    <name type="scientific">Gemmiger gallinarum</name>
    <dbReference type="NCBI Taxonomy" id="2779354"/>
    <lineage>
        <taxon>Bacteria</taxon>
        <taxon>Bacillati</taxon>
        <taxon>Bacillota</taxon>
        <taxon>Clostridia</taxon>
        <taxon>Eubacteriales</taxon>
        <taxon>Gemmiger</taxon>
    </lineage>
</organism>
<accession>A0ABR9R598</accession>
<dbReference type="RefSeq" id="WP_193502411.1">
    <property type="nucleotide sequence ID" value="NZ_JADCKC010000003.1"/>
</dbReference>
<keyword evidence="1" id="KW-0732">Signal</keyword>
<evidence type="ECO:0000313" key="3">
    <source>
        <dbReference type="Proteomes" id="UP000768567"/>
    </source>
</evidence>
<comment type="caution">
    <text evidence="2">The sequence shown here is derived from an EMBL/GenBank/DDBJ whole genome shotgun (WGS) entry which is preliminary data.</text>
</comment>
<gene>
    <name evidence="2" type="ORF">INF35_11100</name>
</gene>
<evidence type="ECO:0000256" key="1">
    <source>
        <dbReference type="SAM" id="SignalP"/>
    </source>
</evidence>
<name>A0ABR9R598_9FIRM</name>
<evidence type="ECO:0000313" key="2">
    <source>
        <dbReference type="EMBL" id="MBE5038333.1"/>
    </source>
</evidence>
<reference evidence="2 3" key="1">
    <citation type="submission" date="2020-10" db="EMBL/GenBank/DDBJ databases">
        <title>ChiBAC.</title>
        <authorList>
            <person name="Zenner C."/>
            <person name="Hitch T.C.A."/>
            <person name="Clavel T."/>
        </authorList>
    </citation>
    <scope>NUCLEOTIDE SEQUENCE [LARGE SCALE GENOMIC DNA]</scope>
    <source>
        <strain evidence="2 3">DSM 109015</strain>
    </source>
</reference>
<proteinExistence type="predicted"/>
<dbReference type="Proteomes" id="UP000768567">
    <property type="component" value="Unassembled WGS sequence"/>
</dbReference>